<evidence type="ECO:0000313" key="7">
    <source>
        <dbReference type="Proteomes" id="UP000707138"/>
    </source>
</evidence>
<dbReference type="EMBL" id="JACJLA010000004">
    <property type="protein sequence ID" value="MBM6912331.1"/>
    <property type="molecule type" value="Genomic_DNA"/>
</dbReference>
<dbReference type="Pfam" id="PF00126">
    <property type="entry name" value="HTH_1"/>
    <property type="match status" value="1"/>
</dbReference>
<dbReference type="Gene3D" id="1.10.10.10">
    <property type="entry name" value="Winged helix-like DNA-binding domain superfamily/Winged helix DNA-binding domain"/>
    <property type="match status" value="1"/>
</dbReference>
<evidence type="ECO:0000256" key="4">
    <source>
        <dbReference type="ARBA" id="ARBA00023163"/>
    </source>
</evidence>
<protein>
    <submittedName>
        <fullName evidence="6">LysR family transcriptional regulator</fullName>
    </submittedName>
</protein>
<dbReference type="SUPFAM" id="SSF46785">
    <property type="entry name" value="Winged helix' DNA-binding domain"/>
    <property type="match status" value="1"/>
</dbReference>
<dbReference type="Pfam" id="PF03466">
    <property type="entry name" value="LysR_substrate"/>
    <property type="match status" value="1"/>
</dbReference>
<dbReference type="Proteomes" id="UP000707138">
    <property type="component" value="Unassembled WGS sequence"/>
</dbReference>
<dbReference type="InterPro" id="IPR000847">
    <property type="entry name" value="LysR_HTH_N"/>
</dbReference>
<dbReference type="PRINTS" id="PR00039">
    <property type="entry name" value="HTHLYSR"/>
</dbReference>
<dbReference type="InterPro" id="IPR005119">
    <property type="entry name" value="LysR_subst-bd"/>
</dbReference>
<comment type="caution">
    <text evidence="6">The sequence shown here is derived from an EMBL/GenBank/DDBJ whole genome shotgun (WGS) entry which is preliminary data.</text>
</comment>
<evidence type="ECO:0000259" key="5">
    <source>
        <dbReference type="PROSITE" id="PS50931"/>
    </source>
</evidence>
<evidence type="ECO:0000256" key="3">
    <source>
        <dbReference type="ARBA" id="ARBA00023125"/>
    </source>
</evidence>
<dbReference type="CDD" id="cd05466">
    <property type="entry name" value="PBP2_LTTR_substrate"/>
    <property type="match status" value="1"/>
</dbReference>
<feature type="domain" description="HTH lysR-type" evidence="5">
    <location>
        <begin position="1"/>
        <end position="58"/>
    </location>
</feature>
<keyword evidence="4" id="KW-0804">Transcription</keyword>
<name>A0ABS2GE99_9FIRM</name>
<keyword evidence="3" id="KW-0238">DNA-binding</keyword>
<dbReference type="PROSITE" id="PS50931">
    <property type="entry name" value="HTH_LYSR"/>
    <property type="match status" value="1"/>
</dbReference>
<dbReference type="SUPFAM" id="SSF53850">
    <property type="entry name" value="Periplasmic binding protein-like II"/>
    <property type="match status" value="1"/>
</dbReference>
<reference evidence="6 7" key="1">
    <citation type="journal article" date="2021" name="Sci. Rep.">
        <title>The distribution of antibiotic resistance genes in chicken gut microbiota commensals.</title>
        <authorList>
            <person name="Juricova H."/>
            <person name="Matiasovicova J."/>
            <person name="Kubasova T."/>
            <person name="Cejkova D."/>
            <person name="Rychlik I."/>
        </authorList>
    </citation>
    <scope>NUCLEOTIDE SEQUENCE [LARGE SCALE GENOMIC DNA]</scope>
    <source>
        <strain evidence="6 7">An537</strain>
    </source>
</reference>
<dbReference type="Gene3D" id="3.40.190.10">
    <property type="entry name" value="Periplasmic binding protein-like II"/>
    <property type="match status" value="2"/>
</dbReference>
<evidence type="ECO:0000256" key="2">
    <source>
        <dbReference type="ARBA" id="ARBA00023015"/>
    </source>
</evidence>
<proteinExistence type="inferred from homology"/>
<dbReference type="PANTHER" id="PTHR30126">
    <property type="entry name" value="HTH-TYPE TRANSCRIPTIONAL REGULATOR"/>
    <property type="match status" value="1"/>
</dbReference>
<comment type="similarity">
    <text evidence="1">Belongs to the LysR transcriptional regulatory family.</text>
</comment>
<accession>A0ABS2GE99</accession>
<organism evidence="6 7">
    <name type="scientific">Veillonella magna</name>
    <dbReference type="NCBI Taxonomy" id="464322"/>
    <lineage>
        <taxon>Bacteria</taxon>
        <taxon>Bacillati</taxon>
        <taxon>Bacillota</taxon>
        <taxon>Negativicutes</taxon>
        <taxon>Veillonellales</taxon>
        <taxon>Veillonellaceae</taxon>
        <taxon>Veillonella</taxon>
    </lineage>
</organism>
<dbReference type="PANTHER" id="PTHR30126:SF40">
    <property type="entry name" value="HTH-TYPE TRANSCRIPTIONAL REGULATOR GLTR"/>
    <property type="match status" value="1"/>
</dbReference>
<dbReference type="RefSeq" id="WP_205087527.1">
    <property type="nucleotide sequence ID" value="NZ_JACJLA010000004.1"/>
</dbReference>
<keyword evidence="2" id="KW-0805">Transcription regulation</keyword>
<keyword evidence="7" id="KW-1185">Reference proteome</keyword>
<dbReference type="InterPro" id="IPR036390">
    <property type="entry name" value="WH_DNA-bd_sf"/>
</dbReference>
<evidence type="ECO:0000313" key="6">
    <source>
        <dbReference type="EMBL" id="MBM6912331.1"/>
    </source>
</evidence>
<sequence>MDSRTIETFIHTAESGSFTKAALRLNYAQSTVTSQIKALEKELGVELFTRTGKKVSLSNAGRLFLQYAYNYRSLTTDVYHRFNSESRPIGPVRLGLLESIAASPFMNTIYSFLHDNPKINITLIINTVGEIKKLLLQGDLDFAIILDDAIIHSSIIPLYTKKTPIIFFASDQLYLPAQPIKLLDLSKYPWILTEKGFNYRRKLEEVLQRKKQYIVPRLEVGSTQAVIQAVEKNLGISLLPEFDLKDAFLTHKIIPIVPIDYTMVMDLQVLTLKGHWLSPATTLLINYLIDAL</sequence>
<dbReference type="InterPro" id="IPR036388">
    <property type="entry name" value="WH-like_DNA-bd_sf"/>
</dbReference>
<evidence type="ECO:0000256" key="1">
    <source>
        <dbReference type="ARBA" id="ARBA00009437"/>
    </source>
</evidence>
<gene>
    <name evidence="6" type="ORF">H6A01_03160</name>
</gene>